<dbReference type="GO" id="GO:0000105">
    <property type="term" value="P:L-histidine biosynthetic process"/>
    <property type="evidence" value="ECO:0007669"/>
    <property type="project" value="UniProtKB-KW"/>
</dbReference>
<reference evidence="11" key="1">
    <citation type="submission" date="2020-10" db="EMBL/GenBank/DDBJ databases">
        <authorList>
            <person name="Castelo-Branco R."/>
            <person name="Eusebio N."/>
            <person name="Adriana R."/>
            <person name="Vieira A."/>
            <person name="Brugerolle De Fraissinette N."/>
            <person name="Rezende De Castro R."/>
            <person name="Schneider M.P."/>
            <person name="Vasconcelos V."/>
            <person name="Leao P.N."/>
        </authorList>
    </citation>
    <scope>NUCLEOTIDE SEQUENCE</scope>
    <source>
        <strain evidence="11">LEGE 11479</strain>
    </source>
</reference>
<feature type="domain" description="Glutamine amidotransferase" evidence="10">
    <location>
        <begin position="3"/>
        <end position="88"/>
    </location>
</feature>
<evidence type="ECO:0000256" key="8">
    <source>
        <dbReference type="ARBA" id="ARBA00047838"/>
    </source>
</evidence>
<keyword evidence="3" id="KW-0028">Amino-acid biosynthesis</keyword>
<evidence type="ECO:0000259" key="10">
    <source>
        <dbReference type="Pfam" id="PF00117"/>
    </source>
</evidence>
<dbReference type="Proteomes" id="UP000615026">
    <property type="component" value="Unassembled WGS sequence"/>
</dbReference>
<dbReference type="EMBL" id="JADEXP010000580">
    <property type="protein sequence ID" value="MBE9070899.1"/>
    <property type="molecule type" value="Genomic_DNA"/>
</dbReference>
<dbReference type="AlphaFoldDB" id="A0A929FDB6"/>
<comment type="subunit">
    <text evidence="2">Heterodimer of HisH and HisF.</text>
</comment>
<dbReference type="PANTHER" id="PTHR42701">
    <property type="entry name" value="IMIDAZOLE GLYCEROL PHOSPHATE SYNTHASE SUBUNIT HISH"/>
    <property type="match status" value="1"/>
</dbReference>
<dbReference type="GO" id="GO:0000107">
    <property type="term" value="F:imidazoleglycerol-phosphate synthase activity"/>
    <property type="evidence" value="ECO:0007669"/>
    <property type="project" value="TreeGrafter"/>
</dbReference>
<evidence type="ECO:0000256" key="5">
    <source>
        <dbReference type="ARBA" id="ARBA00022962"/>
    </source>
</evidence>
<dbReference type="InterPro" id="IPR029062">
    <property type="entry name" value="Class_I_gatase-like"/>
</dbReference>
<evidence type="ECO:0000313" key="12">
    <source>
        <dbReference type="Proteomes" id="UP000615026"/>
    </source>
</evidence>
<organism evidence="11 12">
    <name type="scientific">Leptolyngbya cf. ectocarpi LEGE 11479</name>
    <dbReference type="NCBI Taxonomy" id="1828722"/>
    <lineage>
        <taxon>Bacteria</taxon>
        <taxon>Bacillati</taxon>
        <taxon>Cyanobacteriota</taxon>
        <taxon>Cyanophyceae</taxon>
        <taxon>Leptolyngbyales</taxon>
        <taxon>Leptolyngbyaceae</taxon>
        <taxon>Leptolyngbya group</taxon>
        <taxon>Leptolyngbya</taxon>
    </lineage>
</organism>
<evidence type="ECO:0000256" key="7">
    <source>
        <dbReference type="ARBA" id="ARBA00023239"/>
    </source>
</evidence>
<dbReference type="Pfam" id="PF00117">
    <property type="entry name" value="GATase"/>
    <property type="match status" value="1"/>
</dbReference>
<accession>A0A929FDB6</accession>
<dbReference type="SUPFAM" id="SSF52317">
    <property type="entry name" value="Class I glutamine amidotransferase-like"/>
    <property type="match status" value="1"/>
</dbReference>
<evidence type="ECO:0000256" key="4">
    <source>
        <dbReference type="ARBA" id="ARBA00022801"/>
    </source>
</evidence>
<dbReference type="InterPro" id="IPR017926">
    <property type="entry name" value="GATASE"/>
</dbReference>
<comment type="catalytic activity">
    <reaction evidence="8">
        <text>5-[(5-phospho-1-deoxy-D-ribulos-1-ylimino)methylamino]-1-(5-phospho-beta-D-ribosyl)imidazole-4-carboxamide + L-glutamine = D-erythro-1-(imidazol-4-yl)glycerol 3-phosphate + 5-amino-1-(5-phospho-beta-D-ribosyl)imidazole-4-carboxamide + L-glutamate + H(+)</text>
        <dbReference type="Rhea" id="RHEA:24793"/>
        <dbReference type="ChEBI" id="CHEBI:15378"/>
        <dbReference type="ChEBI" id="CHEBI:29985"/>
        <dbReference type="ChEBI" id="CHEBI:58278"/>
        <dbReference type="ChEBI" id="CHEBI:58359"/>
        <dbReference type="ChEBI" id="CHEBI:58475"/>
        <dbReference type="ChEBI" id="CHEBI:58525"/>
        <dbReference type="EC" id="4.3.2.10"/>
    </reaction>
</comment>
<evidence type="ECO:0000256" key="2">
    <source>
        <dbReference type="ARBA" id="ARBA00011152"/>
    </source>
</evidence>
<dbReference type="GO" id="GO:0016829">
    <property type="term" value="F:lyase activity"/>
    <property type="evidence" value="ECO:0007669"/>
    <property type="project" value="UniProtKB-KW"/>
</dbReference>
<dbReference type="PROSITE" id="PS51273">
    <property type="entry name" value="GATASE_TYPE_1"/>
    <property type="match status" value="1"/>
</dbReference>
<protein>
    <submittedName>
        <fullName evidence="11">Imidazole glycerol phosphate synthase subunit HisH</fullName>
    </submittedName>
</protein>
<sequence length="98" mass="10811">ITIPHMGWNQLKLTQPDHPLWATISSDEWVYFVHSYYAETTDSTIVAATVTHGSQTVTAAVTKDNLMAVQFHPEKSAKTGLQLLANFVEMVKQPVAVG</sequence>
<keyword evidence="4" id="KW-0378">Hydrolase</keyword>
<proteinExistence type="predicted"/>
<comment type="pathway">
    <text evidence="1">Amino-acid biosynthesis; L-histidine biosynthesis; L-histidine from 5-phospho-alpha-D-ribose 1-diphosphate: step 5/9.</text>
</comment>
<dbReference type="PANTHER" id="PTHR42701:SF1">
    <property type="entry name" value="IMIDAZOLE GLYCEROL PHOSPHATE SYNTHASE SUBUNIT HISH"/>
    <property type="match status" value="1"/>
</dbReference>
<evidence type="ECO:0000256" key="3">
    <source>
        <dbReference type="ARBA" id="ARBA00022605"/>
    </source>
</evidence>
<dbReference type="RefSeq" id="WP_407657773.1">
    <property type="nucleotide sequence ID" value="NZ_JADEXP010000580.1"/>
</dbReference>
<feature type="non-terminal residue" evidence="11">
    <location>
        <position position="1"/>
    </location>
</feature>
<evidence type="ECO:0000256" key="6">
    <source>
        <dbReference type="ARBA" id="ARBA00023102"/>
    </source>
</evidence>
<keyword evidence="5" id="KW-0315">Glutamine amidotransferase</keyword>
<keyword evidence="7" id="KW-0456">Lyase</keyword>
<dbReference type="Gene3D" id="3.40.50.880">
    <property type="match status" value="1"/>
</dbReference>
<comment type="caution">
    <text evidence="11">The sequence shown here is derived from an EMBL/GenBank/DDBJ whole genome shotgun (WGS) entry which is preliminary data.</text>
</comment>
<comment type="catalytic activity">
    <reaction evidence="9">
        <text>L-glutamine + H2O = L-glutamate + NH4(+)</text>
        <dbReference type="Rhea" id="RHEA:15889"/>
        <dbReference type="ChEBI" id="CHEBI:15377"/>
        <dbReference type="ChEBI" id="CHEBI:28938"/>
        <dbReference type="ChEBI" id="CHEBI:29985"/>
        <dbReference type="ChEBI" id="CHEBI:58359"/>
        <dbReference type="EC" id="3.5.1.2"/>
    </reaction>
</comment>
<name>A0A929FDB6_LEPEC</name>
<evidence type="ECO:0000313" key="11">
    <source>
        <dbReference type="EMBL" id="MBE9070899.1"/>
    </source>
</evidence>
<gene>
    <name evidence="11" type="ORF">IQ260_30135</name>
</gene>
<dbReference type="InterPro" id="IPR010139">
    <property type="entry name" value="Imidazole-glycPsynth_HisH"/>
</dbReference>
<evidence type="ECO:0000256" key="1">
    <source>
        <dbReference type="ARBA" id="ARBA00005091"/>
    </source>
</evidence>
<evidence type="ECO:0000256" key="9">
    <source>
        <dbReference type="ARBA" id="ARBA00049534"/>
    </source>
</evidence>
<keyword evidence="6" id="KW-0368">Histidine biosynthesis</keyword>
<keyword evidence="12" id="KW-1185">Reference proteome</keyword>
<dbReference type="GO" id="GO:0004359">
    <property type="term" value="F:glutaminase activity"/>
    <property type="evidence" value="ECO:0007669"/>
    <property type="project" value="UniProtKB-EC"/>
</dbReference>